<feature type="non-terminal residue" evidence="1">
    <location>
        <position position="394"/>
    </location>
</feature>
<organism evidence="1">
    <name type="scientific">Salmonella enterica</name>
    <name type="common">Salmonella choleraesuis</name>
    <dbReference type="NCBI Taxonomy" id="28901"/>
    <lineage>
        <taxon>Bacteria</taxon>
        <taxon>Pseudomonadati</taxon>
        <taxon>Pseudomonadota</taxon>
        <taxon>Gammaproteobacteria</taxon>
        <taxon>Enterobacterales</taxon>
        <taxon>Enterobacteriaceae</taxon>
        <taxon>Salmonella</taxon>
    </lineage>
</organism>
<accession>A0A740IG86</accession>
<dbReference type="EMBL" id="DAATUJ010000248">
    <property type="protein sequence ID" value="HAF0157046.1"/>
    <property type="molecule type" value="Genomic_DNA"/>
</dbReference>
<comment type="caution">
    <text evidence="1">The sequence shown here is derived from an EMBL/GenBank/DDBJ whole genome shotgun (WGS) entry which is preliminary data.</text>
</comment>
<gene>
    <name evidence="1" type="ORF">G5S45_21960</name>
</gene>
<reference evidence="1" key="2">
    <citation type="submission" date="2019-11" db="EMBL/GenBank/DDBJ databases">
        <authorList>
            <consortium name="NCBI Pathogen Detection Project"/>
        </authorList>
    </citation>
    <scope>NUCLEOTIDE SEQUENCE</scope>
    <source>
        <strain evidence="1">19010M52989</strain>
    </source>
</reference>
<dbReference type="AlphaFoldDB" id="A0A740IG86"/>
<protein>
    <submittedName>
        <fullName evidence="1">Uncharacterized protein</fullName>
    </submittedName>
</protein>
<reference evidence="1" key="1">
    <citation type="journal article" date="2018" name="Genome Biol.">
        <title>SKESA: strategic k-mer extension for scrupulous assemblies.</title>
        <authorList>
            <person name="Souvorov A."/>
            <person name="Agarwala R."/>
            <person name="Lipman D.J."/>
        </authorList>
    </citation>
    <scope>NUCLEOTIDE SEQUENCE</scope>
    <source>
        <strain evidence="1">19010M52989</strain>
    </source>
</reference>
<name>A0A740IG86_SALER</name>
<sequence>MPNAKVIVEYSRNDVKVSGGLYGFKPSAVELGEGNAIYEDALTGQTIEARTLNELMKEIAIPEVEAEYDEEGVLIKSEPKDLGEVVDKEILFSAEKVKRMKLSERDGKAIIDKYINDELKYKNYLKLKEAYENDPSKNPMPKAVVQPPVEPKPFIFTNALRERKATARTNDTEAYQVIYDLSGVPDEIRVDYWRTIVKAHANPNYVIESTQSNGDNTVRGFRGKRPVIANNIHVAQDASVHGQLYEFVYDVSDAKYVLCDDAKREELKKLGREDQITYFPNDERAFVPEHGGVFPFAKWMNSRTDLKSDTYREIVLKHVNRELEKAGYGDYPVHSFVSRVQKFKDEEQAEAVRKVHTDLPQSINDYKEDFAELAKLNIDPDQKNASIINKYNIN</sequence>
<proteinExistence type="predicted"/>
<evidence type="ECO:0000313" key="1">
    <source>
        <dbReference type="EMBL" id="HAF0157046.1"/>
    </source>
</evidence>